<name>A0A502HT95_9PSED</name>
<organism evidence="1 2">
    <name type="scientific">Pseudomonas arsenicoxydans</name>
    <dbReference type="NCBI Taxonomy" id="702115"/>
    <lineage>
        <taxon>Bacteria</taxon>
        <taxon>Pseudomonadati</taxon>
        <taxon>Pseudomonadota</taxon>
        <taxon>Gammaproteobacteria</taxon>
        <taxon>Pseudomonadales</taxon>
        <taxon>Pseudomonadaceae</taxon>
        <taxon>Pseudomonas</taxon>
    </lineage>
</organism>
<gene>
    <name evidence="1" type="ORF">EAH78_18380</name>
</gene>
<dbReference type="InterPro" id="IPR037042">
    <property type="entry name" value="YdaT-like_sf"/>
</dbReference>
<dbReference type="AlphaFoldDB" id="A0A502HT95"/>
<dbReference type="Gene3D" id="1.10.3600.10">
    <property type="entry name" value="Putative bacterial toxin ydaT"/>
    <property type="match status" value="1"/>
</dbReference>
<dbReference type="EMBL" id="RCZE01000008">
    <property type="protein sequence ID" value="TPG76330.1"/>
    <property type="molecule type" value="Genomic_DNA"/>
</dbReference>
<protein>
    <recommendedName>
        <fullName evidence="3">Bacterial toxin YdaT domain-containing protein</fullName>
    </recommendedName>
</protein>
<reference evidence="1 2" key="1">
    <citation type="journal article" date="2019" name="Environ. Microbiol.">
        <title>Species interactions and distinct microbial communities in high Arctic permafrost affected cryosols are associated with the CH4 and CO2 gas fluxes.</title>
        <authorList>
            <person name="Altshuler I."/>
            <person name="Hamel J."/>
            <person name="Turney S."/>
            <person name="Magnuson E."/>
            <person name="Levesque R."/>
            <person name="Greer C."/>
            <person name="Whyte L.G."/>
        </authorList>
    </citation>
    <scope>NUCLEOTIDE SEQUENCE [LARGE SCALE GENOMIC DNA]</scope>
    <source>
        <strain evidence="1 2">E3</strain>
    </source>
</reference>
<evidence type="ECO:0000313" key="1">
    <source>
        <dbReference type="EMBL" id="TPG76330.1"/>
    </source>
</evidence>
<evidence type="ECO:0008006" key="3">
    <source>
        <dbReference type="Google" id="ProtNLM"/>
    </source>
</evidence>
<sequence>MRTEPQTLVAQLLSAVNQWRKREDWGRATAAQVIVEAHERINGPEITAIRFEPPTRDTHERMRVNADRIFRWLDDSTKDTNLLPANFIQSILAALPADLKIQVLGELLVPLGVSVSLIANEPEKGGVLHHVQAVMKESGEAQQALVYLLDDSNQDRLRFAHRELSESVAAGNRALCLIEQKIIEEGRA</sequence>
<comment type="caution">
    <text evidence="1">The sequence shown here is derived from an EMBL/GenBank/DDBJ whole genome shotgun (WGS) entry which is preliminary data.</text>
</comment>
<accession>A0A502HT95</accession>
<dbReference type="RefSeq" id="WP_140668769.1">
    <property type="nucleotide sequence ID" value="NZ_RCZE01000008.1"/>
</dbReference>
<evidence type="ECO:0000313" key="2">
    <source>
        <dbReference type="Proteomes" id="UP000317933"/>
    </source>
</evidence>
<dbReference type="Proteomes" id="UP000317933">
    <property type="component" value="Unassembled WGS sequence"/>
</dbReference>
<proteinExistence type="predicted"/>